<dbReference type="Gene3D" id="3.90.550.10">
    <property type="entry name" value="Spore Coat Polysaccharide Biosynthesis Protein SpsA, Chain A"/>
    <property type="match status" value="1"/>
</dbReference>
<proteinExistence type="predicted"/>
<dbReference type="Pfam" id="PF00483">
    <property type="entry name" value="NTP_transferase"/>
    <property type="match status" value="1"/>
</dbReference>
<name>A0A538SMW2_UNCEI</name>
<dbReference type="InterPro" id="IPR029044">
    <property type="entry name" value="Nucleotide-diphossugar_trans"/>
</dbReference>
<organism evidence="3 4">
    <name type="scientific">Eiseniibacteriota bacterium</name>
    <dbReference type="NCBI Taxonomy" id="2212470"/>
    <lineage>
        <taxon>Bacteria</taxon>
        <taxon>Candidatus Eiseniibacteriota</taxon>
    </lineage>
</organism>
<dbReference type="PANTHER" id="PTHR46390">
    <property type="entry name" value="MANNOSE-1-PHOSPHATE GUANYLYLTRANSFERASE"/>
    <property type="match status" value="1"/>
</dbReference>
<dbReference type="EMBL" id="VBOT01000029">
    <property type="protein sequence ID" value="TMQ52711.1"/>
    <property type="molecule type" value="Genomic_DNA"/>
</dbReference>
<protein>
    <submittedName>
        <fullName evidence="3">Mannose-1-phosphate guanyltransferase</fullName>
    </submittedName>
</protein>
<dbReference type="GO" id="GO:0004475">
    <property type="term" value="F:mannose-1-phosphate guanylyltransferase (GTP) activity"/>
    <property type="evidence" value="ECO:0007669"/>
    <property type="project" value="InterPro"/>
</dbReference>
<dbReference type="GO" id="GO:0009298">
    <property type="term" value="P:GDP-mannose biosynthetic process"/>
    <property type="evidence" value="ECO:0007669"/>
    <property type="project" value="TreeGrafter"/>
</dbReference>
<evidence type="ECO:0000259" key="2">
    <source>
        <dbReference type="Pfam" id="PF22640"/>
    </source>
</evidence>
<dbReference type="CDD" id="cd02509">
    <property type="entry name" value="GDP-M1P_Guanylyltransferase"/>
    <property type="match status" value="1"/>
</dbReference>
<dbReference type="PANTHER" id="PTHR46390:SF1">
    <property type="entry name" value="MANNOSE-1-PHOSPHATE GUANYLYLTRANSFERASE"/>
    <property type="match status" value="1"/>
</dbReference>
<evidence type="ECO:0000313" key="4">
    <source>
        <dbReference type="Proteomes" id="UP000320184"/>
    </source>
</evidence>
<keyword evidence="3" id="KW-0808">Transferase</keyword>
<dbReference type="InterPro" id="IPR049577">
    <property type="entry name" value="GMPP_N"/>
</dbReference>
<feature type="domain" description="Nucleotidyl transferase" evidence="1">
    <location>
        <begin position="7"/>
        <end position="281"/>
    </location>
</feature>
<dbReference type="AlphaFoldDB" id="A0A538SMW2"/>
<gene>
    <name evidence="3" type="ORF">E6K73_02440</name>
</gene>
<dbReference type="SUPFAM" id="SSF53448">
    <property type="entry name" value="Nucleotide-diphospho-sugar transferases"/>
    <property type="match status" value="1"/>
</dbReference>
<dbReference type="InterPro" id="IPR054566">
    <property type="entry name" value="ManC/GMP-like_b-helix"/>
</dbReference>
<dbReference type="InterPro" id="IPR005835">
    <property type="entry name" value="NTP_transferase_dom"/>
</dbReference>
<dbReference type="InterPro" id="IPR051161">
    <property type="entry name" value="Mannose-6P_isomerase_type2"/>
</dbReference>
<dbReference type="Proteomes" id="UP000320184">
    <property type="component" value="Unassembled WGS sequence"/>
</dbReference>
<accession>A0A538SMW2</accession>
<dbReference type="Pfam" id="PF22640">
    <property type="entry name" value="ManC_GMP_beta-helix"/>
    <property type="match status" value="1"/>
</dbReference>
<evidence type="ECO:0000313" key="3">
    <source>
        <dbReference type="EMBL" id="TMQ52711.1"/>
    </source>
</evidence>
<comment type="caution">
    <text evidence="3">The sequence shown here is derived from an EMBL/GenBank/DDBJ whole genome shotgun (WGS) entry which is preliminary data.</text>
</comment>
<dbReference type="SUPFAM" id="SSF159283">
    <property type="entry name" value="Guanosine diphospho-D-mannose pyrophosphorylase/mannose-6-phosphate isomerase linker domain"/>
    <property type="match status" value="1"/>
</dbReference>
<feature type="domain" description="MannoseP isomerase/GMP-like beta-helix" evidence="2">
    <location>
        <begin position="294"/>
        <end position="342"/>
    </location>
</feature>
<sequence length="352" mass="37887">MAERFVLVLAGGLGERFWPWSRPDRPKQLLPLARGGRSLLASTLERALVLAPPERVVVMTARRLTAAVGRECGGSGVRVLGEPVARNTAAAIGAAAVLFEGEARGASFAVLPADHAIDDTAAFGADLGRAYDVAEREAVLITFGIRPRAPETGFGYIRRGAPLAERLSRVARFTEKPDRELAEQWLTSGEYLWNAGIFVWGCATFMAALEASRPALAGPLGNLSWTGSDEGFERQLEQVFPSLESISVDYAVLEHAPNVLVLEASFDWDDLGSWSAWARRQPHDERGNVLFGDAFALDCERCVVVGDGGTAAAMGLRDMVVVHADGATLTCRISDSDQVRRVSEAVRARGTP</sequence>
<reference evidence="3 4" key="1">
    <citation type="journal article" date="2019" name="Nat. Microbiol.">
        <title>Mediterranean grassland soil C-N compound turnover is dependent on rainfall and depth, and is mediated by genomically divergent microorganisms.</title>
        <authorList>
            <person name="Diamond S."/>
            <person name="Andeer P.F."/>
            <person name="Li Z."/>
            <person name="Crits-Christoph A."/>
            <person name="Burstein D."/>
            <person name="Anantharaman K."/>
            <person name="Lane K.R."/>
            <person name="Thomas B.C."/>
            <person name="Pan C."/>
            <person name="Northen T.R."/>
            <person name="Banfield J.F."/>
        </authorList>
    </citation>
    <scope>NUCLEOTIDE SEQUENCE [LARGE SCALE GENOMIC DNA]</scope>
    <source>
        <strain evidence="3">WS_3</strain>
    </source>
</reference>
<evidence type="ECO:0000259" key="1">
    <source>
        <dbReference type="Pfam" id="PF00483"/>
    </source>
</evidence>